<dbReference type="RefSeq" id="WP_306958800.1">
    <property type="nucleotide sequence ID" value="NZ_JAUSRG010000001.1"/>
</dbReference>
<proteinExistence type="predicted"/>
<dbReference type="AlphaFoldDB" id="A0AAW8D9N1"/>
<evidence type="ECO:0000313" key="2">
    <source>
        <dbReference type="EMBL" id="MDP9903178.1"/>
    </source>
</evidence>
<reference evidence="2 4" key="1">
    <citation type="submission" date="2023-07" db="EMBL/GenBank/DDBJ databases">
        <title>Sorghum-associated microbial communities from plants grown in Nebraska, USA.</title>
        <authorList>
            <person name="Schachtman D."/>
        </authorList>
    </citation>
    <scope>NUCLEOTIDE SEQUENCE</scope>
    <source>
        <strain evidence="2">DS1006</strain>
        <strain evidence="3 4">DS1016</strain>
    </source>
</reference>
<dbReference type="EMBL" id="JAUSRG010000001">
    <property type="protein sequence ID" value="MDP9903178.1"/>
    <property type="molecule type" value="Genomic_DNA"/>
</dbReference>
<keyword evidence="4" id="KW-1185">Reference proteome</keyword>
<organism evidence="2 5">
    <name type="scientific">Arthrobacter bambusae</name>
    <dbReference type="NCBI Taxonomy" id="1338426"/>
    <lineage>
        <taxon>Bacteria</taxon>
        <taxon>Bacillati</taxon>
        <taxon>Actinomycetota</taxon>
        <taxon>Actinomycetes</taxon>
        <taxon>Micrococcales</taxon>
        <taxon>Micrococcaceae</taxon>
        <taxon>Arthrobacter</taxon>
    </lineage>
</organism>
<name>A0AAW8D9N1_9MICC</name>
<dbReference type="Proteomes" id="UP001230951">
    <property type="component" value="Unassembled WGS sequence"/>
</dbReference>
<evidence type="ECO:0000256" key="1">
    <source>
        <dbReference type="SAM" id="MobiDB-lite"/>
    </source>
</evidence>
<protein>
    <submittedName>
        <fullName evidence="2">Uncharacterized protein</fullName>
    </submittedName>
</protein>
<dbReference type="EMBL" id="JAUSTF010000002">
    <property type="protein sequence ID" value="MDQ0180169.1"/>
    <property type="molecule type" value="Genomic_DNA"/>
</dbReference>
<gene>
    <name evidence="2" type="ORF">J2S90_000118</name>
    <name evidence="3" type="ORF">J2S93_001585</name>
</gene>
<evidence type="ECO:0000313" key="5">
    <source>
        <dbReference type="Proteomes" id="UP001242995"/>
    </source>
</evidence>
<accession>A0AAW8D9N1</accession>
<dbReference type="Proteomes" id="UP001242995">
    <property type="component" value="Unassembled WGS sequence"/>
</dbReference>
<comment type="caution">
    <text evidence="2">The sequence shown here is derived from an EMBL/GenBank/DDBJ whole genome shotgun (WGS) entry which is preliminary data.</text>
</comment>
<sequence>MSGQLGHADPESLTQRTQGVTFPDNVDIAPAVSMVSNFLARPTGSGNLPALRIGADGLARSCGRAHPIADAIRGSAWVRPGRRWRRVATLGSLGRWRWRWRPFTAGYQH</sequence>
<evidence type="ECO:0000313" key="4">
    <source>
        <dbReference type="Proteomes" id="UP001230951"/>
    </source>
</evidence>
<evidence type="ECO:0000313" key="3">
    <source>
        <dbReference type="EMBL" id="MDQ0180169.1"/>
    </source>
</evidence>
<feature type="region of interest" description="Disordered" evidence="1">
    <location>
        <begin position="1"/>
        <end position="21"/>
    </location>
</feature>